<accession>A0A5J9VST6</accession>
<dbReference type="CDD" id="cd23509">
    <property type="entry name" value="Gnk2-like"/>
    <property type="match status" value="1"/>
</dbReference>
<dbReference type="Gene3D" id="3.30.430.20">
    <property type="entry name" value="Gnk2 domain, C-X8-C-X2-C motif"/>
    <property type="match status" value="1"/>
</dbReference>
<dbReference type="Pfam" id="PF01657">
    <property type="entry name" value="Stress-antifung"/>
    <property type="match status" value="1"/>
</dbReference>
<dbReference type="Proteomes" id="UP000324897">
    <property type="component" value="Chromosome 4"/>
</dbReference>
<feature type="non-terminal residue" evidence="6">
    <location>
        <position position="1"/>
    </location>
</feature>
<evidence type="ECO:0000256" key="3">
    <source>
        <dbReference type="SAM" id="Phobius"/>
    </source>
</evidence>
<evidence type="ECO:0000256" key="1">
    <source>
        <dbReference type="ARBA" id="ARBA00022729"/>
    </source>
</evidence>
<name>A0A5J9VST6_9POAL</name>
<keyword evidence="3" id="KW-0472">Membrane</keyword>
<dbReference type="PROSITE" id="PS51473">
    <property type="entry name" value="GNK2"/>
    <property type="match status" value="1"/>
</dbReference>
<keyword evidence="3" id="KW-1133">Transmembrane helix</keyword>
<dbReference type="PANTHER" id="PTHR32099:SF43">
    <property type="entry name" value="GNK2-HOMOLOGOUS DOMAIN-CONTAINING PROTEIN"/>
    <property type="match status" value="1"/>
</dbReference>
<feature type="transmembrane region" description="Helical" evidence="3">
    <location>
        <begin position="174"/>
        <end position="193"/>
    </location>
</feature>
<evidence type="ECO:0000259" key="5">
    <source>
        <dbReference type="PROSITE" id="PS51473"/>
    </source>
</evidence>
<feature type="domain" description="Gnk2-homologous" evidence="5">
    <location>
        <begin position="29"/>
        <end position="138"/>
    </location>
</feature>
<evidence type="ECO:0000313" key="6">
    <source>
        <dbReference type="EMBL" id="TVU38641.1"/>
    </source>
</evidence>
<feature type="chain" id="PRO_5023881967" description="Gnk2-homologous domain-containing protein" evidence="4">
    <location>
        <begin position="21"/>
        <end position="214"/>
    </location>
</feature>
<keyword evidence="3" id="KW-0812">Transmembrane</keyword>
<evidence type="ECO:0000256" key="2">
    <source>
        <dbReference type="ARBA" id="ARBA00022737"/>
    </source>
</evidence>
<comment type="caution">
    <text evidence="6">The sequence shown here is derived from an EMBL/GenBank/DDBJ whole genome shotgun (WGS) entry which is preliminary data.</text>
</comment>
<protein>
    <recommendedName>
        <fullName evidence="5">Gnk2-homologous domain-containing protein</fullName>
    </recommendedName>
</protein>
<proteinExistence type="predicted"/>
<organism evidence="6 7">
    <name type="scientific">Eragrostis curvula</name>
    <name type="common">weeping love grass</name>
    <dbReference type="NCBI Taxonomy" id="38414"/>
    <lineage>
        <taxon>Eukaryota</taxon>
        <taxon>Viridiplantae</taxon>
        <taxon>Streptophyta</taxon>
        <taxon>Embryophyta</taxon>
        <taxon>Tracheophyta</taxon>
        <taxon>Spermatophyta</taxon>
        <taxon>Magnoliopsida</taxon>
        <taxon>Liliopsida</taxon>
        <taxon>Poales</taxon>
        <taxon>Poaceae</taxon>
        <taxon>PACMAD clade</taxon>
        <taxon>Chloridoideae</taxon>
        <taxon>Eragrostideae</taxon>
        <taxon>Eragrostidinae</taxon>
        <taxon>Eragrostis</taxon>
    </lineage>
</organism>
<keyword evidence="2" id="KW-0677">Repeat</keyword>
<dbReference type="PANTHER" id="PTHR32099">
    <property type="entry name" value="CYSTEINE-RICH REPEAT SECRETORY PROTEIN"/>
    <property type="match status" value="1"/>
</dbReference>
<keyword evidence="7" id="KW-1185">Reference proteome</keyword>
<gene>
    <name evidence="6" type="ORF">EJB05_12025</name>
</gene>
<dbReference type="AlphaFoldDB" id="A0A5J9VST6"/>
<reference evidence="6 7" key="1">
    <citation type="journal article" date="2019" name="Sci. Rep.">
        <title>A high-quality genome of Eragrostis curvula grass provides insights into Poaceae evolution and supports new strategies to enhance forage quality.</title>
        <authorList>
            <person name="Carballo J."/>
            <person name="Santos B.A.C.M."/>
            <person name="Zappacosta D."/>
            <person name="Garbus I."/>
            <person name="Selva J.P."/>
            <person name="Gallo C.A."/>
            <person name="Diaz A."/>
            <person name="Albertini E."/>
            <person name="Caccamo M."/>
            <person name="Echenique V."/>
        </authorList>
    </citation>
    <scope>NUCLEOTIDE SEQUENCE [LARGE SCALE GENOMIC DNA]</scope>
    <source>
        <strain evidence="7">cv. Victoria</strain>
        <tissue evidence="6">Leaf</tissue>
    </source>
</reference>
<dbReference type="OrthoDB" id="630347at2759"/>
<dbReference type="EMBL" id="RWGY01000007">
    <property type="protein sequence ID" value="TVU38641.1"/>
    <property type="molecule type" value="Genomic_DNA"/>
</dbReference>
<keyword evidence="1 4" id="KW-0732">Signal</keyword>
<feature type="signal peptide" evidence="4">
    <location>
        <begin position="1"/>
        <end position="20"/>
    </location>
</feature>
<dbReference type="InterPro" id="IPR002902">
    <property type="entry name" value="GNK2"/>
</dbReference>
<sequence length="214" mass="23273">MPRAAAVLVLAALLPAMAAAFGHSFSLSPGQMCGSRWQGRYAPFSAYEANLRRLAATVAAEVNASPCNCSAARVAGDRPDQVSMSAFCHWSKDATSSDCGACVSLAFREARWRCPYHRQAVAIVDGGACSVSFHDVYRMEQSMGMDQPLPEIFATNRPLFLWVGKVAGLLDPDVLLILLFQAVGVACVVFLFLQESRARNRGHGRYVCLIYCLF</sequence>
<dbReference type="Gramene" id="TVU38641">
    <property type="protein sequence ID" value="TVU38641"/>
    <property type="gene ID" value="EJB05_12025"/>
</dbReference>
<evidence type="ECO:0000313" key="7">
    <source>
        <dbReference type="Proteomes" id="UP000324897"/>
    </source>
</evidence>
<dbReference type="InterPro" id="IPR038408">
    <property type="entry name" value="GNK2_sf"/>
</dbReference>
<evidence type="ECO:0000256" key="4">
    <source>
        <dbReference type="SAM" id="SignalP"/>
    </source>
</evidence>